<evidence type="ECO:0000256" key="5">
    <source>
        <dbReference type="SAM" id="Phobius"/>
    </source>
</evidence>
<keyword evidence="8" id="KW-1185">Reference proteome</keyword>
<dbReference type="EMBL" id="JASDDP010000019">
    <property type="protein sequence ID" value="MDJ1645835.1"/>
    <property type="molecule type" value="Genomic_DNA"/>
</dbReference>
<evidence type="ECO:0000313" key="8">
    <source>
        <dbReference type="Proteomes" id="UP001224428"/>
    </source>
</evidence>
<dbReference type="InterPro" id="IPR050932">
    <property type="entry name" value="TM2D1-3-like"/>
</dbReference>
<dbReference type="PANTHER" id="PTHR21016:SF25">
    <property type="entry name" value="TM2 DOMAIN-CONTAINING PROTEIN DDB_G0277895-RELATED"/>
    <property type="match status" value="1"/>
</dbReference>
<keyword evidence="2 5" id="KW-0812">Transmembrane</keyword>
<evidence type="ECO:0000259" key="6">
    <source>
        <dbReference type="Pfam" id="PF05154"/>
    </source>
</evidence>
<comment type="subcellular location">
    <subcellularLocation>
        <location evidence="1">Membrane</location>
        <topology evidence="1">Multi-pass membrane protein</topology>
    </subcellularLocation>
</comment>
<dbReference type="GO" id="GO:0016020">
    <property type="term" value="C:membrane"/>
    <property type="evidence" value="ECO:0007669"/>
    <property type="project" value="UniProtKB-SubCell"/>
</dbReference>
<evidence type="ECO:0000256" key="4">
    <source>
        <dbReference type="ARBA" id="ARBA00023136"/>
    </source>
</evidence>
<evidence type="ECO:0000256" key="2">
    <source>
        <dbReference type="ARBA" id="ARBA00022692"/>
    </source>
</evidence>
<feature type="domain" description="TM2" evidence="6">
    <location>
        <begin position="6"/>
        <end position="54"/>
    </location>
</feature>
<organism evidence="7 8">
    <name type="scientific">Mycoplasma phocimorsus</name>
    <dbReference type="NCBI Taxonomy" id="3045839"/>
    <lineage>
        <taxon>Bacteria</taxon>
        <taxon>Bacillati</taxon>
        <taxon>Mycoplasmatota</taxon>
        <taxon>Mollicutes</taxon>
        <taxon>Mycoplasmataceae</taxon>
        <taxon>Mycoplasma</taxon>
    </lineage>
</organism>
<reference evidence="7" key="1">
    <citation type="submission" date="2023-05" db="EMBL/GenBank/DDBJ databases">
        <title>Mycoplasma phocimorsus sp. nov., isolated from Scandinavian patients with seal finger or septic arthritis after contact with seals.</title>
        <authorList>
            <person name="Skafte-Holm A."/>
            <person name="Pedersen T.R."/>
            <person name="Froelund M."/>
            <person name="Stegger M."/>
            <person name="Qvortrup K."/>
            <person name="Michaels D.L."/>
            <person name="Brown D.R."/>
            <person name="Jensen J.S."/>
        </authorList>
    </citation>
    <scope>NUCLEOTIDE SEQUENCE</scope>
    <source>
        <strain evidence="7">M5725</strain>
    </source>
</reference>
<dbReference type="Proteomes" id="UP001224428">
    <property type="component" value="Unassembled WGS sequence"/>
</dbReference>
<dbReference type="AlphaFoldDB" id="A0AAJ1UWZ1"/>
<accession>A0AAJ1UWZ1</accession>
<dbReference type="RefSeq" id="WP_283823689.1">
    <property type="nucleotide sequence ID" value="NZ_JASDAY010000022.1"/>
</dbReference>
<keyword evidence="4 5" id="KW-0472">Membrane</keyword>
<evidence type="ECO:0000313" key="7">
    <source>
        <dbReference type="EMBL" id="MDJ1645835.1"/>
    </source>
</evidence>
<protein>
    <submittedName>
        <fullName evidence="7">TM2 domain-containing protein</fullName>
    </submittedName>
</protein>
<comment type="caution">
    <text evidence="7">The sequence shown here is derived from an EMBL/GenBank/DDBJ whole genome shotgun (WGS) entry which is preliminary data.</text>
</comment>
<dbReference type="PANTHER" id="PTHR21016">
    <property type="entry name" value="BETA-AMYLOID BINDING PROTEIN-RELATED"/>
    <property type="match status" value="1"/>
</dbReference>
<proteinExistence type="predicted"/>
<keyword evidence="3 5" id="KW-1133">Transmembrane helix</keyword>
<sequence length="69" mass="7852">MNQISNKSRIVLILLSLFFGQLGIDRFYSGRYILGLIKLFTFGGLGIWWIIDFILAIFGAQKDDQGLLI</sequence>
<dbReference type="Pfam" id="PF05154">
    <property type="entry name" value="TM2"/>
    <property type="match status" value="1"/>
</dbReference>
<name>A0AAJ1UWZ1_9MOLU</name>
<evidence type="ECO:0000256" key="1">
    <source>
        <dbReference type="ARBA" id="ARBA00004141"/>
    </source>
</evidence>
<evidence type="ECO:0000256" key="3">
    <source>
        <dbReference type="ARBA" id="ARBA00022989"/>
    </source>
</evidence>
<feature type="transmembrane region" description="Helical" evidence="5">
    <location>
        <begin position="39"/>
        <end position="60"/>
    </location>
</feature>
<dbReference type="InterPro" id="IPR007829">
    <property type="entry name" value="TM2"/>
</dbReference>
<gene>
    <name evidence="7" type="ORF">QLQ80_01870</name>
</gene>